<gene>
    <name evidence="4" type="ordered locus">ELI_13370</name>
</gene>
<evidence type="ECO:0000256" key="1">
    <source>
        <dbReference type="ARBA" id="ARBA00007430"/>
    </source>
</evidence>
<dbReference type="Pfam" id="PF02719">
    <property type="entry name" value="Polysacc_synt_2"/>
    <property type="match status" value="1"/>
</dbReference>
<dbReference type="PANTHER" id="PTHR43318">
    <property type="entry name" value="UDP-N-ACETYLGLUCOSAMINE 4,6-DEHYDRATASE"/>
    <property type="match status" value="1"/>
</dbReference>
<dbReference type="Gene3D" id="3.40.50.720">
    <property type="entry name" value="NAD(P)-binding Rossmann-like Domain"/>
    <property type="match status" value="2"/>
</dbReference>
<keyword evidence="2" id="KW-1133">Transmembrane helix</keyword>
<dbReference type="EMBL" id="CP000157">
    <property type="protein sequence ID" value="ABC64766.1"/>
    <property type="molecule type" value="Genomic_DNA"/>
</dbReference>
<evidence type="ECO:0000256" key="2">
    <source>
        <dbReference type="SAM" id="Phobius"/>
    </source>
</evidence>
<dbReference type="InterPro" id="IPR036291">
    <property type="entry name" value="NAD(P)-bd_dom_sf"/>
</dbReference>
<reference evidence="5" key="1">
    <citation type="journal article" date="2009" name="J. Bacteriol.">
        <title>Complete genome sequence of Erythrobacter litoralis HTCC2594.</title>
        <authorList>
            <person name="Oh H.M."/>
            <person name="Giovannoni S.J."/>
            <person name="Ferriera S."/>
            <person name="Johnson J."/>
            <person name="Cho J.C."/>
        </authorList>
    </citation>
    <scope>NUCLEOTIDE SEQUENCE [LARGE SCALE GENOMIC DNA]</scope>
    <source>
        <strain evidence="5">HTCC2594</strain>
    </source>
</reference>
<feature type="transmembrane region" description="Helical" evidence="2">
    <location>
        <begin position="30"/>
        <end position="54"/>
    </location>
</feature>
<evidence type="ECO:0000259" key="3">
    <source>
        <dbReference type="Pfam" id="PF02719"/>
    </source>
</evidence>
<dbReference type="InterPro" id="IPR051203">
    <property type="entry name" value="Polysaccharide_Synthase-Rel"/>
</dbReference>
<evidence type="ECO:0000313" key="5">
    <source>
        <dbReference type="Proteomes" id="UP000008808"/>
    </source>
</evidence>
<name>Q2N6C5_ERYLH</name>
<accession>Q2N6C5</accession>
<dbReference type="PANTHER" id="PTHR43318:SF1">
    <property type="entry name" value="POLYSACCHARIDE BIOSYNTHESIS PROTEIN EPSC-RELATED"/>
    <property type="match status" value="1"/>
</dbReference>
<dbReference type="eggNOG" id="COG1086">
    <property type="taxonomic scope" value="Bacteria"/>
</dbReference>
<dbReference type="STRING" id="314225.ELI_13370"/>
<feature type="transmembrane region" description="Helical" evidence="2">
    <location>
        <begin position="131"/>
        <end position="152"/>
    </location>
</feature>
<feature type="transmembrane region" description="Helical" evidence="2">
    <location>
        <begin position="99"/>
        <end position="119"/>
    </location>
</feature>
<dbReference type="InterPro" id="IPR003869">
    <property type="entry name" value="Polysac_CapD-like"/>
</dbReference>
<dbReference type="SUPFAM" id="SSF51735">
    <property type="entry name" value="NAD(P)-binding Rossmann-fold domains"/>
    <property type="match status" value="2"/>
</dbReference>
<proteinExistence type="inferred from homology"/>
<feature type="domain" description="Polysaccharide biosynthesis protein CapD-like" evidence="3">
    <location>
        <begin position="305"/>
        <end position="600"/>
    </location>
</feature>
<sequence>MKSSGIRKTGEFLEKRLVRILRWAVNLNRFAKLVAVLTVDLALCVAAVIIAFSLRFGEWEFWSGAIQSVVVVAVALWLPIFYLAGIYRTVVRFIGTRTLMGIAVSCGLMAVGLAFAFTLNSTPGIPRTVAFIQPLMFALLLVFSRLLARYFLFDLLNQYHKSGPRSRVLIYGAGSAGRQLALSLRHEPAMHLAGYIDDDDRLARKHVDGVRVHPPTGLEDLIHDLEIDTVLLALPRIGRKQREMIVRQFEGISVRVLTLPAMGDLIDGRVSVGDLREIEISDLLGRDPVPPNHLLLHKTIQDKVVMVTGAGGSIGSELCRQVSQLKPEVLILVEMAEHALYLIETELRGLQESGDIDPSIAIVTELCNVSNTDQVKRIMQRWRPGTVFHAAAYKHVPLVEDNVISGMTNNIFGTLNCARAAADAGVAHFILISTDKAVRPTNVMGASKRVCELILQALAANGSETLFAIVRFGNVLGSSGSVVPRFKEQIKNGGPITLTHREITRYFMTIPEASQLVIQAGAMAEGGEVYVLDMGEPVKIYDLAKTMINLSGLSVKDAEHPDGDIEIIEVGLRKGEKLYEELLIGNSPKPTRHQRIMQAREVMLPWPELEPQLAELRKLLSGGNRSEALHILRALVPEYTAPATDSHRAA</sequence>
<dbReference type="KEGG" id="eli:ELI_13370"/>
<comment type="similarity">
    <text evidence="1">Belongs to the polysaccharide synthase family.</text>
</comment>
<evidence type="ECO:0000313" key="4">
    <source>
        <dbReference type="EMBL" id="ABC64766.1"/>
    </source>
</evidence>
<dbReference type="AlphaFoldDB" id="Q2N6C5"/>
<keyword evidence="2" id="KW-0472">Membrane</keyword>
<dbReference type="CDD" id="cd05237">
    <property type="entry name" value="UDP_invert_4-6DH_SDR_e"/>
    <property type="match status" value="1"/>
</dbReference>
<feature type="transmembrane region" description="Helical" evidence="2">
    <location>
        <begin position="66"/>
        <end position="87"/>
    </location>
</feature>
<organism evidence="4 5">
    <name type="scientific">Erythrobacter litoralis (strain HTCC2594)</name>
    <dbReference type="NCBI Taxonomy" id="314225"/>
    <lineage>
        <taxon>Bacteria</taxon>
        <taxon>Pseudomonadati</taxon>
        <taxon>Pseudomonadota</taxon>
        <taxon>Alphaproteobacteria</taxon>
        <taxon>Sphingomonadales</taxon>
        <taxon>Erythrobacteraceae</taxon>
        <taxon>Erythrobacter/Porphyrobacter group</taxon>
        <taxon>Erythrobacter</taxon>
    </lineage>
</organism>
<dbReference type="HOGENOM" id="CLU_013560_6_2_5"/>
<protein>
    <submittedName>
        <fullName evidence="4">Polysaccharide biosynthesis protein CapD-type</fullName>
    </submittedName>
</protein>
<keyword evidence="2" id="KW-0812">Transmembrane</keyword>
<keyword evidence="5" id="KW-1185">Reference proteome</keyword>
<dbReference type="Proteomes" id="UP000008808">
    <property type="component" value="Chromosome"/>
</dbReference>